<sequence length="453" mass="52896">MSNLATDDFGLWVQQLNDEVEEVSKSTGVEYVSYDDIDAFKLDIRTEQAMKHLKAIHSANDGNIAFCYQDFEKYFFDDTFSLSANKIKNMIYRGSLHISQSTFSGYRRLEQTAYSNSVIVIDVDFYNISGLNELPAMNIIELMKMDGLFEYPAPSYWISTGNGISLVFLLEQLPVRAKFFGGNINLRKLVIEKLNRRFMEYGSDFRTSDITRVNKIPGTYNYKTGNMVEILDYEYLDWNNLKRYNLRELAEELGIERITKKKKRNKSGRKVSNLFNMYTLNYYRAQDIKHILTTRVDVEGVREVGLFLYAIHHMNAFEDADRLEEDILLLNLSMAKPLQEKEVYKKILKHVKKGRRYKFKNETIINWLGIQEAEMDDLKTIISKDNRKNRQLKRERADRRNKNCLTSREQAKADNLNIISALLDEGYRQKDIVVETGLSKGTVSKYTKELRTL</sequence>
<dbReference type="AlphaFoldDB" id="A0A3P7S9W3"/>
<reference evidence="1 2" key="1">
    <citation type="submission" date="2018-09" db="EMBL/GenBank/DDBJ databases">
        <authorList>
            <person name="Postec A."/>
        </authorList>
    </citation>
    <scope>NUCLEOTIDE SEQUENCE [LARGE SCALE GENOMIC DNA]</scope>
    <source>
        <strain evidence="1">70B-A</strain>
    </source>
</reference>
<dbReference type="Proteomes" id="UP000279029">
    <property type="component" value="Chromosome"/>
</dbReference>
<dbReference type="RefSeq" id="WP_125137778.1">
    <property type="nucleotide sequence ID" value="NZ_LR130778.1"/>
</dbReference>
<accession>A0A3P7S9W3</accession>
<organism evidence="1 2">
    <name type="scientific">Petrocella atlantisensis</name>
    <dbReference type="NCBI Taxonomy" id="2173034"/>
    <lineage>
        <taxon>Bacteria</taxon>
        <taxon>Bacillati</taxon>
        <taxon>Bacillota</taxon>
        <taxon>Clostridia</taxon>
        <taxon>Lachnospirales</taxon>
        <taxon>Vallitaleaceae</taxon>
        <taxon>Petrocella</taxon>
    </lineage>
</organism>
<name>A0A3P7S9W3_9FIRM</name>
<dbReference type="KEGG" id="cbar:PATL70BA_2775"/>
<evidence type="ECO:0008006" key="3">
    <source>
        <dbReference type="Google" id="ProtNLM"/>
    </source>
</evidence>
<evidence type="ECO:0000313" key="2">
    <source>
        <dbReference type="Proteomes" id="UP000279029"/>
    </source>
</evidence>
<protein>
    <recommendedName>
        <fullName evidence="3">Replication protein</fullName>
    </recommendedName>
</protein>
<dbReference type="OrthoDB" id="6008408at2"/>
<proteinExistence type="predicted"/>
<dbReference type="EMBL" id="LR130778">
    <property type="protein sequence ID" value="VDN48679.1"/>
    <property type="molecule type" value="Genomic_DNA"/>
</dbReference>
<keyword evidence="2" id="KW-1185">Reference proteome</keyword>
<evidence type="ECO:0000313" key="1">
    <source>
        <dbReference type="EMBL" id="VDN48679.1"/>
    </source>
</evidence>
<gene>
    <name evidence="1" type="ORF">PATL70BA_2775</name>
</gene>